<dbReference type="AlphaFoldDB" id="A0A1I7YFA2"/>
<name>A0A1I7YFA2_9BILA</name>
<keyword evidence="2" id="KW-1185">Reference proteome</keyword>
<keyword evidence="1" id="KW-1133">Transmembrane helix</keyword>
<dbReference type="WBParaSite" id="L893_g15710.t1">
    <property type="protein sequence ID" value="L893_g15710.t1"/>
    <property type="gene ID" value="L893_g15710"/>
</dbReference>
<keyword evidence="1" id="KW-0812">Transmembrane</keyword>
<organism evidence="2 3">
    <name type="scientific">Steinernema glaseri</name>
    <dbReference type="NCBI Taxonomy" id="37863"/>
    <lineage>
        <taxon>Eukaryota</taxon>
        <taxon>Metazoa</taxon>
        <taxon>Ecdysozoa</taxon>
        <taxon>Nematoda</taxon>
        <taxon>Chromadorea</taxon>
        <taxon>Rhabditida</taxon>
        <taxon>Tylenchina</taxon>
        <taxon>Panagrolaimomorpha</taxon>
        <taxon>Strongyloidoidea</taxon>
        <taxon>Steinernematidae</taxon>
        <taxon>Steinernema</taxon>
    </lineage>
</organism>
<evidence type="ECO:0000256" key="1">
    <source>
        <dbReference type="SAM" id="Phobius"/>
    </source>
</evidence>
<reference evidence="3" key="1">
    <citation type="submission" date="2016-11" db="UniProtKB">
        <authorList>
            <consortium name="WormBaseParasite"/>
        </authorList>
    </citation>
    <scope>IDENTIFICATION</scope>
</reference>
<keyword evidence="1" id="KW-0472">Membrane</keyword>
<dbReference type="Proteomes" id="UP000095287">
    <property type="component" value="Unplaced"/>
</dbReference>
<evidence type="ECO:0000313" key="2">
    <source>
        <dbReference type="Proteomes" id="UP000095287"/>
    </source>
</evidence>
<protein>
    <submittedName>
        <fullName evidence="3">G_PROTEIN_RECEP_F1_2 domain-containing protein</fullName>
    </submittedName>
</protein>
<feature type="transmembrane region" description="Helical" evidence="1">
    <location>
        <begin position="44"/>
        <end position="64"/>
    </location>
</feature>
<proteinExistence type="predicted"/>
<accession>A0A1I7YFA2</accession>
<evidence type="ECO:0000313" key="3">
    <source>
        <dbReference type="WBParaSite" id="L893_g15710.t1"/>
    </source>
</evidence>
<sequence>MQKALTITLLVFFAIPAALGSIPLVVSVYALLMRTAHIEIYFRFIFLACIWQEPLTICATMLLVKPYRHALLSFIRCNKKTNTLFKITTRP</sequence>